<proteinExistence type="predicted"/>
<dbReference type="Proteomes" id="UP001497453">
    <property type="component" value="Chromosome 2"/>
</dbReference>
<feature type="compositionally biased region" description="Basic and acidic residues" evidence="1">
    <location>
        <begin position="324"/>
        <end position="345"/>
    </location>
</feature>
<reference evidence="3" key="1">
    <citation type="submission" date="2024-04" db="EMBL/GenBank/DDBJ databases">
        <authorList>
            <person name="Shaw F."/>
            <person name="Minotto A."/>
        </authorList>
    </citation>
    <scope>NUCLEOTIDE SEQUENCE [LARGE SCALE GENOMIC DNA]</scope>
</reference>
<feature type="region of interest" description="Disordered" evidence="1">
    <location>
        <begin position="178"/>
        <end position="278"/>
    </location>
</feature>
<name>A0ABP1CYY6_9APHY</name>
<organism evidence="2 3">
    <name type="scientific">Somion occarium</name>
    <dbReference type="NCBI Taxonomy" id="3059160"/>
    <lineage>
        <taxon>Eukaryota</taxon>
        <taxon>Fungi</taxon>
        <taxon>Dikarya</taxon>
        <taxon>Basidiomycota</taxon>
        <taxon>Agaricomycotina</taxon>
        <taxon>Agaricomycetes</taxon>
        <taxon>Polyporales</taxon>
        <taxon>Cerrenaceae</taxon>
        <taxon>Somion</taxon>
    </lineage>
</organism>
<evidence type="ECO:0000313" key="3">
    <source>
        <dbReference type="Proteomes" id="UP001497453"/>
    </source>
</evidence>
<keyword evidence="3" id="KW-1185">Reference proteome</keyword>
<feature type="compositionally biased region" description="Acidic residues" evidence="1">
    <location>
        <begin position="81"/>
        <end position="107"/>
    </location>
</feature>
<sequence length="363" mass="42436">MPPTGQRRNTVYDLAALRIHHDDFRIPSSDSNYAYRRDKKITRDVRGNWIAKDAGGTGRVPLYKKISDDEEGGSEEKRDDEGETTQFEDEVEEEEEGEGEEEEEEGEEYRRRQRRRFYEDMSYLEHKANDLPHPPGTMPVPESDLLKTIHYFASVYYNDMGQLHDAKRFVRRLYKKRREEKRKSAAASSDEDEDEFAEQKATHGPDEDEAIEDDGEQSDTLWTDEDEPIPDADEDLRPRKRQNKGKGKETDKKGAAGKRKRKKRQEKDWTEAYRNQDMYRRFDGSALIALGMLLQEYVREKVGRFEPDEPLATEVESGVEVEAEDRHMEEDNAEEESRLENEPQNHRTFLSLAQSNSESDEQE</sequence>
<feature type="compositionally biased region" description="Polar residues" evidence="1">
    <location>
        <begin position="346"/>
        <end position="357"/>
    </location>
</feature>
<dbReference type="EMBL" id="OZ037945">
    <property type="protein sequence ID" value="CAL1699997.1"/>
    <property type="molecule type" value="Genomic_DNA"/>
</dbReference>
<feature type="compositionally biased region" description="Acidic residues" evidence="1">
    <location>
        <begin position="206"/>
        <end position="234"/>
    </location>
</feature>
<accession>A0ABP1CYY6</accession>
<feature type="region of interest" description="Disordered" evidence="1">
    <location>
        <begin position="48"/>
        <end position="113"/>
    </location>
</feature>
<feature type="region of interest" description="Disordered" evidence="1">
    <location>
        <begin position="308"/>
        <end position="363"/>
    </location>
</feature>
<feature type="compositionally biased region" description="Basic residues" evidence="1">
    <location>
        <begin position="255"/>
        <end position="264"/>
    </location>
</feature>
<evidence type="ECO:0000313" key="2">
    <source>
        <dbReference type="EMBL" id="CAL1699997.1"/>
    </source>
</evidence>
<gene>
    <name evidence="2" type="ORF">GFSPODELE1_LOCUS2947</name>
</gene>
<evidence type="ECO:0000256" key="1">
    <source>
        <dbReference type="SAM" id="MobiDB-lite"/>
    </source>
</evidence>
<protein>
    <submittedName>
        <fullName evidence="2">Uncharacterized protein</fullName>
    </submittedName>
</protein>